<gene>
    <name evidence="2" type="ORF">JI435_447000</name>
</gene>
<sequence>MRNDHRAIVMQLEKLVQFKTQHRGTRSRNSMTLSKTTRRTPITMFSVLVLRLADLGYLQLDHARGAAYQQMERAPAANIFRATRVSESPQALVVLFRCADSPLDPQQSHCRHREHRPMSGETAGLGQRKRNACRAIAM</sequence>
<feature type="region of interest" description="Disordered" evidence="1">
    <location>
        <begin position="105"/>
        <end position="127"/>
    </location>
</feature>
<protein>
    <submittedName>
        <fullName evidence="2">Uncharacterized protein</fullName>
    </submittedName>
</protein>
<reference evidence="3" key="1">
    <citation type="journal article" date="2021" name="BMC Genomics">
        <title>Chromosome-level genome assembly and manually-curated proteome of model necrotroph Parastagonospora nodorum Sn15 reveals a genome-wide trove of candidate effector homologs, and redundancy of virulence-related functions within an accessory chromosome.</title>
        <authorList>
            <person name="Bertazzoni S."/>
            <person name="Jones D.A.B."/>
            <person name="Phan H.T."/>
            <person name="Tan K.-C."/>
            <person name="Hane J.K."/>
        </authorList>
    </citation>
    <scope>NUCLEOTIDE SEQUENCE [LARGE SCALE GENOMIC DNA]</scope>
    <source>
        <strain evidence="3">SN15 / ATCC MYA-4574 / FGSC 10173)</strain>
    </source>
</reference>
<evidence type="ECO:0000313" key="3">
    <source>
        <dbReference type="Proteomes" id="UP000663193"/>
    </source>
</evidence>
<dbReference type="AlphaFoldDB" id="A0A7U2IC52"/>
<proteinExistence type="predicted"/>
<dbReference type="EMBL" id="CP069044">
    <property type="protein sequence ID" value="QRD07167.1"/>
    <property type="molecule type" value="Genomic_DNA"/>
</dbReference>
<name>A0A7U2IC52_PHANO</name>
<evidence type="ECO:0000256" key="1">
    <source>
        <dbReference type="SAM" id="MobiDB-lite"/>
    </source>
</evidence>
<keyword evidence="3" id="KW-1185">Reference proteome</keyword>
<dbReference type="VEuPathDB" id="FungiDB:JI435_447000"/>
<organism evidence="2 3">
    <name type="scientific">Phaeosphaeria nodorum (strain SN15 / ATCC MYA-4574 / FGSC 10173)</name>
    <name type="common">Glume blotch fungus</name>
    <name type="synonym">Parastagonospora nodorum</name>
    <dbReference type="NCBI Taxonomy" id="321614"/>
    <lineage>
        <taxon>Eukaryota</taxon>
        <taxon>Fungi</taxon>
        <taxon>Dikarya</taxon>
        <taxon>Ascomycota</taxon>
        <taxon>Pezizomycotina</taxon>
        <taxon>Dothideomycetes</taxon>
        <taxon>Pleosporomycetidae</taxon>
        <taxon>Pleosporales</taxon>
        <taxon>Pleosporineae</taxon>
        <taxon>Phaeosphaeriaceae</taxon>
        <taxon>Parastagonospora</taxon>
    </lineage>
</organism>
<dbReference type="Proteomes" id="UP000663193">
    <property type="component" value="Chromosome 22"/>
</dbReference>
<evidence type="ECO:0000313" key="2">
    <source>
        <dbReference type="EMBL" id="QRD07167.1"/>
    </source>
</evidence>
<accession>A0A7U2IC52</accession>